<keyword evidence="2" id="KW-0677">Repeat</keyword>
<name>A0A5K3F2T9_MESCO</name>
<dbReference type="GO" id="GO:0008270">
    <property type="term" value="F:zinc ion binding"/>
    <property type="evidence" value="ECO:0007669"/>
    <property type="project" value="UniProtKB-KW"/>
</dbReference>
<dbReference type="InterPro" id="IPR025258">
    <property type="entry name" value="RH_dom"/>
</dbReference>
<feature type="compositionally biased region" description="Basic and acidic residues" evidence="5">
    <location>
        <begin position="387"/>
        <end position="396"/>
    </location>
</feature>
<evidence type="ECO:0000256" key="3">
    <source>
        <dbReference type="ARBA" id="ARBA00022771"/>
    </source>
</evidence>
<dbReference type="SMART" id="SM01175">
    <property type="entry name" value="DUF4206"/>
    <property type="match status" value="1"/>
</dbReference>
<dbReference type="InterPro" id="IPR051366">
    <property type="entry name" value="DEF8"/>
</dbReference>
<evidence type="ECO:0000256" key="5">
    <source>
        <dbReference type="SAM" id="MobiDB-lite"/>
    </source>
</evidence>
<feature type="domain" description="Rubicon Homology" evidence="6">
    <location>
        <begin position="154"/>
        <end position="342"/>
    </location>
</feature>
<reference evidence="7" key="1">
    <citation type="submission" date="2019-11" db="UniProtKB">
        <authorList>
            <consortium name="WormBaseParasite"/>
        </authorList>
    </citation>
    <scope>IDENTIFICATION</scope>
</reference>
<evidence type="ECO:0000256" key="4">
    <source>
        <dbReference type="ARBA" id="ARBA00022833"/>
    </source>
</evidence>
<dbReference type="PANTHER" id="PTHR12326">
    <property type="entry name" value="PLECKSTRIN HOMOLOGY DOMAIN CONTAINING PROTEIN"/>
    <property type="match status" value="1"/>
</dbReference>
<keyword evidence="1" id="KW-0479">Metal-binding</keyword>
<protein>
    <submittedName>
        <fullName evidence="7">DUF4206 domain-containing protein</fullName>
    </submittedName>
</protein>
<evidence type="ECO:0000256" key="2">
    <source>
        <dbReference type="ARBA" id="ARBA00022737"/>
    </source>
</evidence>
<proteinExistence type="predicted"/>
<evidence type="ECO:0000256" key="1">
    <source>
        <dbReference type="ARBA" id="ARBA00022723"/>
    </source>
</evidence>
<dbReference type="WBParaSite" id="MCU_004486-RB">
    <property type="protein sequence ID" value="MCU_004486-RB"/>
    <property type="gene ID" value="MCU_004486"/>
</dbReference>
<keyword evidence="3" id="KW-0863">Zinc-finger</keyword>
<accession>A0A5K3F2T9</accession>
<evidence type="ECO:0000313" key="7">
    <source>
        <dbReference type="WBParaSite" id="MCU_004486-RB"/>
    </source>
</evidence>
<dbReference type="AlphaFoldDB" id="A0A5K3F2T9"/>
<sequence>GVDRCSLPLIFAEFIAVVHDICKLACCVELFMTALPLGSNLLVDDPSRCWLSVDYQVVGPQQLLTHHSTQPNVEPFSDSEDIQTENDTEYSLPETNWEILGEDLLIPIPDEHKNQLARIFPGVSEFPHAISVYGGECTLCATQLTPGDAALDFYDGNIYCSNCHQDQKAVIPRDVIECWDFTLKPVSFATKTFLDSTSRYPLINVALINPSLFSCIPELVNLRRLRRMVSLLWSLVSRCSNLASQELVSTFKHRSYMLMNVDTIDMYSLVDLFEVQNGDLEEFLRAALNNFASTHVSSCSGCRAWVSVCDICRDISKPIWPYAFAQFRRCITPGCRRGMHLECLPQSKDGAKTPMAGLLRAANLFDANAAGDSHERDQSGSLSSSSIHEENPGQERRTIVEDLEPLRRCAVCRNNLSSSGSIDPV</sequence>
<dbReference type="PANTHER" id="PTHR12326:SF3">
    <property type="entry name" value="DIFFERENTIALLY EXPRESSED IN FDCP 8 HOMOLOG"/>
    <property type="match status" value="1"/>
</dbReference>
<evidence type="ECO:0000259" key="6">
    <source>
        <dbReference type="SMART" id="SM01175"/>
    </source>
</evidence>
<organism evidence="7">
    <name type="scientific">Mesocestoides corti</name>
    <name type="common">Flatworm</name>
    <dbReference type="NCBI Taxonomy" id="53468"/>
    <lineage>
        <taxon>Eukaryota</taxon>
        <taxon>Metazoa</taxon>
        <taxon>Spiralia</taxon>
        <taxon>Lophotrochozoa</taxon>
        <taxon>Platyhelminthes</taxon>
        <taxon>Cestoda</taxon>
        <taxon>Eucestoda</taxon>
        <taxon>Cyclophyllidea</taxon>
        <taxon>Mesocestoididae</taxon>
        <taxon>Mesocestoides</taxon>
    </lineage>
</organism>
<feature type="region of interest" description="Disordered" evidence="5">
    <location>
        <begin position="370"/>
        <end position="396"/>
    </location>
</feature>
<dbReference type="Pfam" id="PF13901">
    <property type="entry name" value="RH_dom"/>
    <property type="match status" value="1"/>
</dbReference>
<keyword evidence="4" id="KW-0862">Zinc</keyword>